<keyword evidence="3" id="KW-1185">Reference proteome</keyword>
<evidence type="ECO:0000313" key="2">
    <source>
        <dbReference type="EMBL" id="KAH3749519.1"/>
    </source>
</evidence>
<keyword evidence="1" id="KW-0812">Transmembrane</keyword>
<name>A0A9D4DHP7_DREPO</name>
<dbReference type="Proteomes" id="UP000828390">
    <property type="component" value="Unassembled WGS sequence"/>
</dbReference>
<proteinExistence type="predicted"/>
<sequence>MHTCFKNGIVHDIASSLASYHPNVSTCGETETRKSAEAFVLNSCIIVEPSTWIIVLNVSSVVLLLFIAKLLLLVLRCNERPFLHSL</sequence>
<keyword evidence="1" id="KW-1133">Transmembrane helix</keyword>
<evidence type="ECO:0000256" key="1">
    <source>
        <dbReference type="SAM" id="Phobius"/>
    </source>
</evidence>
<dbReference type="EMBL" id="JAIWYP010000010">
    <property type="protein sequence ID" value="KAH3749519.1"/>
    <property type="molecule type" value="Genomic_DNA"/>
</dbReference>
<reference evidence="2" key="1">
    <citation type="journal article" date="2019" name="bioRxiv">
        <title>The Genome of the Zebra Mussel, Dreissena polymorpha: A Resource for Invasive Species Research.</title>
        <authorList>
            <person name="McCartney M.A."/>
            <person name="Auch B."/>
            <person name="Kono T."/>
            <person name="Mallez S."/>
            <person name="Zhang Y."/>
            <person name="Obille A."/>
            <person name="Becker A."/>
            <person name="Abrahante J.E."/>
            <person name="Garbe J."/>
            <person name="Badalamenti J.P."/>
            <person name="Herman A."/>
            <person name="Mangelson H."/>
            <person name="Liachko I."/>
            <person name="Sullivan S."/>
            <person name="Sone E.D."/>
            <person name="Koren S."/>
            <person name="Silverstein K.A.T."/>
            <person name="Beckman K.B."/>
            <person name="Gohl D.M."/>
        </authorList>
    </citation>
    <scope>NUCLEOTIDE SEQUENCE</scope>
    <source>
        <strain evidence="2">Duluth1</strain>
        <tissue evidence="2">Whole animal</tissue>
    </source>
</reference>
<feature type="transmembrane region" description="Helical" evidence="1">
    <location>
        <begin position="52"/>
        <end position="75"/>
    </location>
</feature>
<organism evidence="2 3">
    <name type="scientific">Dreissena polymorpha</name>
    <name type="common">Zebra mussel</name>
    <name type="synonym">Mytilus polymorpha</name>
    <dbReference type="NCBI Taxonomy" id="45954"/>
    <lineage>
        <taxon>Eukaryota</taxon>
        <taxon>Metazoa</taxon>
        <taxon>Spiralia</taxon>
        <taxon>Lophotrochozoa</taxon>
        <taxon>Mollusca</taxon>
        <taxon>Bivalvia</taxon>
        <taxon>Autobranchia</taxon>
        <taxon>Heteroconchia</taxon>
        <taxon>Euheterodonta</taxon>
        <taxon>Imparidentia</taxon>
        <taxon>Neoheterodontei</taxon>
        <taxon>Myida</taxon>
        <taxon>Dreissenoidea</taxon>
        <taxon>Dreissenidae</taxon>
        <taxon>Dreissena</taxon>
    </lineage>
</organism>
<protein>
    <recommendedName>
        <fullName evidence="4">Transmembrane protein</fullName>
    </recommendedName>
</protein>
<keyword evidence="1" id="KW-0472">Membrane</keyword>
<comment type="caution">
    <text evidence="2">The sequence shown here is derived from an EMBL/GenBank/DDBJ whole genome shotgun (WGS) entry which is preliminary data.</text>
</comment>
<accession>A0A9D4DHP7</accession>
<reference evidence="2" key="2">
    <citation type="submission" date="2020-11" db="EMBL/GenBank/DDBJ databases">
        <authorList>
            <person name="McCartney M.A."/>
            <person name="Auch B."/>
            <person name="Kono T."/>
            <person name="Mallez S."/>
            <person name="Becker A."/>
            <person name="Gohl D.M."/>
            <person name="Silverstein K.A.T."/>
            <person name="Koren S."/>
            <person name="Bechman K.B."/>
            <person name="Herman A."/>
            <person name="Abrahante J.E."/>
            <person name="Garbe J."/>
        </authorList>
    </citation>
    <scope>NUCLEOTIDE SEQUENCE</scope>
    <source>
        <strain evidence="2">Duluth1</strain>
        <tissue evidence="2">Whole animal</tissue>
    </source>
</reference>
<gene>
    <name evidence="2" type="ORF">DPMN_184017</name>
</gene>
<evidence type="ECO:0000313" key="3">
    <source>
        <dbReference type="Proteomes" id="UP000828390"/>
    </source>
</evidence>
<dbReference type="AlphaFoldDB" id="A0A9D4DHP7"/>
<evidence type="ECO:0008006" key="4">
    <source>
        <dbReference type="Google" id="ProtNLM"/>
    </source>
</evidence>